<evidence type="ECO:0000313" key="2">
    <source>
        <dbReference type="EMBL" id="MBA4671987.1"/>
    </source>
</evidence>
<reference evidence="2" key="2">
    <citation type="submission" date="2020-07" db="EMBL/GenBank/DDBJ databases">
        <authorList>
            <person name="Vera ALvarez R."/>
            <person name="Arias-Moreno D.M."/>
            <person name="Jimenez-Jacinto V."/>
            <person name="Jimenez-Bremont J.F."/>
            <person name="Swaminathan K."/>
            <person name="Moose S.P."/>
            <person name="Guerrero-Gonzalez M.L."/>
            <person name="Marino-Ramirez L."/>
            <person name="Landsman D."/>
            <person name="Rodriguez-Kessler M."/>
            <person name="Delgado-Sanchez P."/>
        </authorList>
    </citation>
    <scope>NUCLEOTIDE SEQUENCE</scope>
    <source>
        <tissue evidence="2">Cladode</tissue>
    </source>
</reference>
<keyword evidence="1" id="KW-1133">Transmembrane helix</keyword>
<name>A0A7C9ESY5_OPUST</name>
<feature type="transmembrane region" description="Helical" evidence="1">
    <location>
        <begin position="29"/>
        <end position="47"/>
    </location>
</feature>
<reference evidence="2" key="1">
    <citation type="journal article" date="2013" name="J. Plant Res.">
        <title>Effect of fungi and light on seed germination of three Opuntia species from semiarid lands of central Mexico.</title>
        <authorList>
            <person name="Delgado-Sanchez P."/>
            <person name="Jimenez-Bremont J.F."/>
            <person name="Guerrero-Gonzalez Mde L."/>
            <person name="Flores J."/>
        </authorList>
    </citation>
    <scope>NUCLEOTIDE SEQUENCE</scope>
    <source>
        <tissue evidence="2">Cladode</tissue>
    </source>
</reference>
<accession>A0A7C9ESY5</accession>
<protein>
    <submittedName>
        <fullName evidence="2">Uncharacterized protein</fullName>
    </submittedName>
</protein>
<sequence length="99" mass="11823">MKIKHTKKKEKVITNFYQIIPKKKASTTFKQFLLIFINFTYLLIHIYERKDRRSSFMVKFNGEVDFHLKIDRLTLSRVSHCLVLEIQSGADNRSHLSYS</sequence>
<dbReference type="AlphaFoldDB" id="A0A7C9ESY5"/>
<evidence type="ECO:0000256" key="1">
    <source>
        <dbReference type="SAM" id="Phobius"/>
    </source>
</evidence>
<proteinExistence type="predicted"/>
<organism evidence="2">
    <name type="scientific">Opuntia streptacantha</name>
    <name type="common">Prickly pear cactus</name>
    <name type="synonym">Opuntia cardona</name>
    <dbReference type="NCBI Taxonomy" id="393608"/>
    <lineage>
        <taxon>Eukaryota</taxon>
        <taxon>Viridiplantae</taxon>
        <taxon>Streptophyta</taxon>
        <taxon>Embryophyta</taxon>
        <taxon>Tracheophyta</taxon>
        <taxon>Spermatophyta</taxon>
        <taxon>Magnoliopsida</taxon>
        <taxon>eudicotyledons</taxon>
        <taxon>Gunneridae</taxon>
        <taxon>Pentapetalae</taxon>
        <taxon>Caryophyllales</taxon>
        <taxon>Cactineae</taxon>
        <taxon>Cactaceae</taxon>
        <taxon>Opuntioideae</taxon>
        <taxon>Opuntia</taxon>
    </lineage>
</organism>
<keyword evidence="1" id="KW-0472">Membrane</keyword>
<keyword evidence="1" id="KW-0812">Transmembrane</keyword>
<dbReference type="EMBL" id="GISG01253070">
    <property type="protein sequence ID" value="MBA4671987.1"/>
    <property type="molecule type" value="Transcribed_RNA"/>
</dbReference>